<organism evidence="2 3">
    <name type="scientific">Hymenobacter actinosclerus</name>
    <dbReference type="NCBI Taxonomy" id="82805"/>
    <lineage>
        <taxon>Bacteria</taxon>
        <taxon>Pseudomonadati</taxon>
        <taxon>Bacteroidota</taxon>
        <taxon>Cytophagia</taxon>
        <taxon>Cytophagales</taxon>
        <taxon>Hymenobacteraceae</taxon>
        <taxon>Hymenobacter</taxon>
    </lineage>
</organism>
<proteinExistence type="predicted"/>
<keyword evidence="3" id="KW-1185">Reference proteome</keyword>
<keyword evidence="1" id="KW-1133">Transmembrane helix</keyword>
<dbReference type="Proteomes" id="UP000198697">
    <property type="component" value="Unassembled WGS sequence"/>
</dbReference>
<reference evidence="3" key="1">
    <citation type="submission" date="2016-10" db="EMBL/GenBank/DDBJ databases">
        <authorList>
            <person name="Varghese N."/>
            <person name="Submissions S."/>
        </authorList>
    </citation>
    <scope>NUCLEOTIDE SEQUENCE [LARGE SCALE GENOMIC DNA]</scope>
    <source>
        <strain evidence="3">DSM 15310</strain>
    </source>
</reference>
<feature type="transmembrane region" description="Helical" evidence="1">
    <location>
        <begin position="130"/>
        <end position="150"/>
    </location>
</feature>
<keyword evidence="1" id="KW-0812">Transmembrane</keyword>
<evidence type="ECO:0000313" key="2">
    <source>
        <dbReference type="EMBL" id="SES78492.1"/>
    </source>
</evidence>
<evidence type="ECO:0000256" key="1">
    <source>
        <dbReference type="SAM" id="Phobius"/>
    </source>
</evidence>
<feature type="transmembrane region" description="Helical" evidence="1">
    <location>
        <begin position="67"/>
        <end position="98"/>
    </location>
</feature>
<accession>A0A1H9ZAJ2</accession>
<name>A0A1H9ZAJ2_9BACT</name>
<dbReference type="EMBL" id="FOHS01000001">
    <property type="protein sequence ID" value="SES78492.1"/>
    <property type="molecule type" value="Genomic_DNA"/>
</dbReference>
<sequence length="352" mass="39824">MPDIVLRGLALGVGLFLVVSTLFGAVRSFVLPRNENVLLSSWVFRSIRVLFRAVARLGRTYAQRDRVMALYAPVGLIMLPIVWLALLSISYTLIFWALGEGHLERCFRISNSSLLTLGSEEPSHNMWANMLSYSEATLGLLLLTLLISYLPTMYQAFSKRELTVARLELRAGTRASATELICWLERTNGLGENQQQWQAWEEWFIEIEETHTSLPILSFFRSPQPGRSWVSTAGVILDTAALITSSLNQPANPHLQICFKAGCVALNRVARFFHFEEDAAHSPDDPTTRASFARAHEQLRETGLDLHPEDEAWQQYHELRRRYARAIAHLARITMNPGSELDNDWLANKDSA</sequence>
<keyword evidence="1" id="KW-0472">Membrane</keyword>
<dbReference type="AlphaFoldDB" id="A0A1H9ZAJ2"/>
<protein>
    <submittedName>
        <fullName evidence="2">Uncharacterized protein</fullName>
    </submittedName>
</protein>
<evidence type="ECO:0000313" key="3">
    <source>
        <dbReference type="Proteomes" id="UP000198697"/>
    </source>
</evidence>
<dbReference type="OrthoDB" id="9785126at2"/>
<dbReference type="STRING" id="82805.SAMN04487998_0253"/>
<gene>
    <name evidence="2" type="ORF">SAMN04487998_0253</name>
</gene>
<dbReference type="RefSeq" id="WP_092767494.1">
    <property type="nucleotide sequence ID" value="NZ_FOHS01000001.1"/>
</dbReference>